<dbReference type="EMBL" id="BSXW01000366">
    <property type="protein sequence ID" value="GMF20132.1"/>
    <property type="molecule type" value="Genomic_DNA"/>
</dbReference>
<accession>A0A9W6TVQ9</accession>
<evidence type="ECO:0000313" key="3">
    <source>
        <dbReference type="Proteomes" id="UP001165083"/>
    </source>
</evidence>
<organism evidence="2 3">
    <name type="scientific">Phytophthora lilii</name>
    <dbReference type="NCBI Taxonomy" id="2077276"/>
    <lineage>
        <taxon>Eukaryota</taxon>
        <taxon>Sar</taxon>
        <taxon>Stramenopiles</taxon>
        <taxon>Oomycota</taxon>
        <taxon>Peronosporomycetes</taxon>
        <taxon>Peronosporales</taxon>
        <taxon>Peronosporaceae</taxon>
        <taxon>Phytophthora</taxon>
    </lineage>
</organism>
<keyword evidence="3" id="KW-1185">Reference proteome</keyword>
<evidence type="ECO:0000256" key="1">
    <source>
        <dbReference type="SAM" id="MobiDB-lite"/>
    </source>
</evidence>
<dbReference type="Proteomes" id="UP001165083">
    <property type="component" value="Unassembled WGS sequence"/>
</dbReference>
<feature type="compositionally biased region" description="Polar residues" evidence="1">
    <location>
        <begin position="147"/>
        <end position="156"/>
    </location>
</feature>
<protein>
    <submittedName>
        <fullName evidence="2">Unnamed protein product</fullName>
    </submittedName>
</protein>
<reference evidence="2" key="1">
    <citation type="submission" date="2023-04" db="EMBL/GenBank/DDBJ databases">
        <title>Phytophthora lilii NBRC 32176.</title>
        <authorList>
            <person name="Ichikawa N."/>
            <person name="Sato H."/>
            <person name="Tonouchi N."/>
        </authorList>
    </citation>
    <scope>NUCLEOTIDE SEQUENCE</scope>
    <source>
        <strain evidence="2">NBRC 32176</strain>
    </source>
</reference>
<feature type="region of interest" description="Disordered" evidence="1">
    <location>
        <begin position="142"/>
        <end position="213"/>
    </location>
</feature>
<dbReference type="AlphaFoldDB" id="A0A9W6TVQ9"/>
<proteinExistence type="predicted"/>
<feature type="compositionally biased region" description="Low complexity" evidence="1">
    <location>
        <begin position="199"/>
        <end position="213"/>
    </location>
</feature>
<feature type="compositionally biased region" description="Polar residues" evidence="1">
    <location>
        <begin position="166"/>
        <end position="180"/>
    </location>
</feature>
<gene>
    <name evidence="2" type="ORF">Plil01_000779100</name>
</gene>
<name>A0A9W6TVQ9_9STRA</name>
<evidence type="ECO:0000313" key="2">
    <source>
        <dbReference type="EMBL" id="GMF20132.1"/>
    </source>
</evidence>
<sequence length="213" mass="23517">MFYIGDIIIFVAWYAADFPELRLKMPLNFVAQWTGFPVVPRGLSSRHCLSSGYPSHAWAVSVLSHPQRIRRLPRISLDFQFSSRCAGGLSCDHANVIPRQNTGIHLLCVSRMCVDNQYNSNNVLNAVPKLFRLKEVASSSTSASTSMTGSVKSRTSLVPMKPGATNLANISEIDNNNISRDGSRKSSQKYMYQVKPPLNSSNTSNNNNSTMGD</sequence>
<comment type="caution">
    <text evidence="2">The sequence shown here is derived from an EMBL/GenBank/DDBJ whole genome shotgun (WGS) entry which is preliminary data.</text>
</comment>